<evidence type="ECO:0000313" key="20">
    <source>
        <dbReference type="Proteomes" id="UP001186944"/>
    </source>
</evidence>
<evidence type="ECO:0000256" key="10">
    <source>
        <dbReference type="ARBA" id="ARBA00023173"/>
    </source>
</evidence>
<feature type="transmembrane region" description="Helical" evidence="16">
    <location>
        <begin position="538"/>
        <end position="559"/>
    </location>
</feature>
<keyword evidence="8 16" id="KW-0472">Membrane</keyword>
<dbReference type="InterPro" id="IPR006201">
    <property type="entry name" value="Neur_channel"/>
</dbReference>
<gene>
    <name evidence="19" type="ORF">FSP39_009158</name>
</gene>
<feature type="transmembrane region" description="Helical" evidence="16">
    <location>
        <begin position="606"/>
        <end position="626"/>
    </location>
</feature>
<evidence type="ECO:0000256" key="5">
    <source>
        <dbReference type="ARBA" id="ARBA00022989"/>
    </source>
</evidence>
<dbReference type="SUPFAM" id="SSF90112">
    <property type="entry name" value="Neurotransmitter-gated ion-channel transmembrane pore"/>
    <property type="match status" value="1"/>
</dbReference>
<evidence type="ECO:0000256" key="1">
    <source>
        <dbReference type="ARBA" id="ARBA00022448"/>
    </source>
</evidence>
<evidence type="ECO:0000256" key="8">
    <source>
        <dbReference type="ARBA" id="ARBA00023136"/>
    </source>
</evidence>
<feature type="transmembrane region" description="Helical" evidence="16">
    <location>
        <begin position="475"/>
        <end position="497"/>
    </location>
</feature>
<dbReference type="CDD" id="cd18991">
    <property type="entry name" value="LGIC_ECD_GlyR"/>
    <property type="match status" value="1"/>
</dbReference>
<keyword evidence="1 16" id="KW-0813">Transport</keyword>
<keyword evidence="2" id="KW-1003">Cell membrane</keyword>
<keyword evidence="10" id="KW-0869">Chloride channel</keyword>
<keyword evidence="20" id="KW-1185">Reference proteome</keyword>
<dbReference type="PROSITE" id="PS00236">
    <property type="entry name" value="NEUROTR_ION_CHANNEL"/>
    <property type="match status" value="1"/>
</dbReference>
<evidence type="ECO:0000313" key="19">
    <source>
        <dbReference type="EMBL" id="KAK3099756.1"/>
    </source>
</evidence>
<keyword evidence="9" id="KW-1015">Disulfide bond</keyword>
<evidence type="ECO:0000256" key="3">
    <source>
        <dbReference type="ARBA" id="ARBA00022692"/>
    </source>
</evidence>
<dbReference type="CDD" id="cd19049">
    <property type="entry name" value="LGIC_TM_anion"/>
    <property type="match status" value="1"/>
</dbReference>
<evidence type="ECO:0000256" key="9">
    <source>
        <dbReference type="ARBA" id="ARBA00023157"/>
    </source>
</evidence>
<dbReference type="SUPFAM" id="SSF63712">
    <property type="entry name" value="Nicotinic receptor ligand binding domain-like"/>
    <property type="match status" value="1"/>
</dbReference>
<proteinExistence type="inferred from homology"/>
<dbReference type="FunFam" id="1.20.58.390:FF:000067">
    <property type="entry name" value="Glycine receptor subunit alpha-2"/>
    <property type="match status" value="1"/>
</dbReference>
<dbReference type="PANTHER" id="PTHR18945">
    <property type="entry name" value="NEUROTRANSMITTER GATED ION CHANNEL"/>
    <property type="match status" value="1"/>
</dbReference>
<evidence type="ECO:0000256" key="6">
    <source>
        <dbReference type="ARBA" id="ARBA00023018"/>
    </source>
</evidence>
<dbReference type="GO" id="GO:0005254">
    <property type="term" value="F:chloride channel activity"/>
    <property type="evidence" value="ECO:0007669"/>
    <property type="project" value="UniProtKB-KW"/>
</dbReference>
<dbReference type="NCBIfam" id="TIGR00860">
    <property type="entry name" value="LIC"/>
    <property type="match status" value="1"/>
</dbReference>
<dbReference type="GO" id="GO:0004888">
    <property type="term" value="F:transmembrane signaling receptor activity"/>
    <property type="evidence" value="ECO:0007669"/>
    <property type="project" value="InterPro"/>
</dbReference>
<organism evidence="19 20">
    <name type="scientific">Pinctada imbricata</name>
    <name type="common">Atlantic pearl-oyster</name>
    <name type="synonym">Pinctada martensii</name>
    <dbReference type="NCBI Taxonomy" id="66713"/>
    <lineage>
        <taxon>Eukaryota</taxon>
        <taxon>Metazoa</taxon>
        <taxon>Spiralia</taxon>
        <taxon>Lophotrochozoa</taxon>
        <taxon>Mollusca</taxon>
        <taxon>Bivalvia</taxon>
        <taxon>Autobranchia</taxon>
        <taxon>Pteriomorphia</taxon>
        <taxon>Pterioida</taxon>
        <taxon>Pterioidea</taxon>
        <taxon>Pteriidae</taxon>
        <taxon>Pinctada</taxon>
    </lineage>
</organism>
<dbReference type="InterPro" id="IPR006202">
    <property type="entry name" value="Neur_chan_lig-bd"/>
</dbReference>
<evidence type="ECO:0000256" key="12">
    <source>
        <dbReference type="ARBA" id="ARBA00023214"/>
    </source>
</evidence>
<accession>A0AA89C8N6</accession>
<reference evidence="19" key="1">
    <citation type="submission" date="2019-08" db="EMBL/GenBank/DDBJ databases">
        <title>The improved chromosome-level genome for the pearl oyster Pinctada fucata martensii using PacBio sequencing and Hi-C.</title>
        <authorList>
            <person name="Zheng Z."/>
        </authorList>
    </citation>
    <scope>NUCLEOTIDE SEQUENCE</scope>
    <source>
        <strain evidence="19">ZZ-2019</strain>
        <tissue evidence="19">Adductor muscle</tissue>
    </source>
</reference>
<keyword evidence="14 16" id="KW-0407">Ion channel</keyword>
<feature type="domain" description="Neurotransmitter-gated ion-channel transmembrane" evidence="18">
    <location>
        <begin position="481"/>
        <end position="569"/>
    </location>
</feature>
<evidence type="ECO:0000256" key="13">
    <source>
        <dbReference type="ARBA" id="ARBA00023257"/>
    </source>
</evidence>
<evidence type="ECO:0000256" key="7">
    <source>
        <dbReference type="ARBA" id="ARBA00023065"/>
    </source>
</evidence>
<dbReference type="Gene3D" id="1.20.58.390">
    <property type="entry name" value="Neurotransmitter-gated ion-channel transmembrane domain"/>
    <property type="match status" value="1"/>
</dbReference>
<dbReference type="Pfam" id="PF02931">
    <property type="entry name" value="Neur_chan_LBD"/>
    <property type="match status" value="1"/>
</dbReference>
<dbReference type="PRINTS" id="PR00253">
    <property type="entry name" value="GABAARECEPTR"/>
</dbReference>
<keyword evidence="13" id="KW-0628">Postsynaptic cell membrane</keyword>
<dbReference type="GO" id="GO:0034707">
    <property type="term" value="C:chloride channel complex"/>
    <property type="evidence" value="ECO:0007669"/>
    <property type="project" value="UniProtKB-KW"/>
</dbReference>
<dbReference type="InterPro" id="IPR006029">
    <property type="entry name" value="Neurotrans-gated_channel_TM"/>
</dbReference>
<dbReference type="InterPro" id="IPR018000">
    <property type="entry name" value="Neurotransmitter_ion_chnl_CS"/>
</dbReference>
<dbReference type="AlphaFoldDB" id="A0AA89C8N6"/>
<keyword evidence="7 16" id="KW-0406">Ion transport</keyword>
<dbReference type="InterPro" id="IPR036719">
    <property type="entry name" value="Neuro-gated_channel_TM_sf"/>
</dbReference>
<dbReference type="InterPro" id="IPR006028">
    <property type="entry name" value="GABAA/Glycine_rcpt"/>
</dbReference>
<evidence type="ECO:0000256" key="11">
    <source>
        <dbReference type="ARBA" id="ARBA00023180"/>
    </source>
</evidence>
<dbReference type="Pfam" id="PF02932">
    <property type="entry name" value="Neur_chan_memb"/>
    <property type="match status" value="1"/>
</dbReference>
<evidence type="ECO:0000256" key="15">
    <source>
        <dbReference type="ARBA" id="ARBA00034104"/>
    </source>
</evidence>
<sequence>MFLIGKTHTTLSVVQEIVLQYPQYAMDDMPDDNKTAAYVEVMCGKGYSLANKARRALAPTYSILSHRIIDVVPSPLKILISIERFFSLPSIIYALVLECLCYIRLKDRLSVVRSTKRLVKHMHTLDWRYDHANSRICVGIIKYVQGDHHSACRWFGSAFVLKDKVIAPLDERGGQGEMEVEGAGGGREAGRREVRGRKWREGEWGGRREEVGWGRYNDLRTDVDMWTCIIHVTCAVQAMVISSLFNGVLARREVAQNFSRRHLLNTLLNESRYDPKIAPDFEEDYATVVTIQLYVISVDSLNEMSMDYSVDLYLRQTWYDWRLSFVNESSPFNRLELGQMMIEKVWVPDSFFSNEKKASFHTVTVPNKLMHIYRNGMIKYSVRISMTLSCNFTLRNYPFDSQVCPITIESYGYSTDNVVFVWHRKKPIYIQPNQLLAQFELNRQPIVRNCSKDYDQGSKFACIEGKLLFSRNAGYYLIQIFIPSILIVVLSWVSFWLDLEATPARISLGVLTVLTMTTQSSGVRASLPRVSYVKAIDVWMAACLIFVFASLLEFAYINVMTRRHYKRESVIGNVIKEVQNTTVSGSLEEIISAVDFRLRARRIDKISRVIFPFSFILFNLVFWLNYKVFNTDLNAF</sequence>
<dbReference type="GO" id="GO:0005230">
    <property type="term" value="F:extracellular ligand-gated monoatomic ion channel activity"/>
    <property type="evidence" value="ECO:0007669"/>
    <property type="project" value="InterPro"/>
</dbReference>
<name>A0AA89C8N6_PINIB</name>
<evidence type="ECO:0000259" key="17">
    <source>
        <dbReference type="Pfam" id="PF02931"/>
    </source>
</evidence>
<keyword evidence="5 16" id="KW-1133">Transmembrane helix</keyword>
<comment type="subcellular location">
    <subcellularLocation>
        <location evidence="15">Postsynaptic cell membrane</location>
        <topology evidence="15">Multi-pass membrane protein</topology>
    </subcellularLocation>
</comment>
<comment type="caution">
    <text evidence="19">The sequence shown here is derived from an EMBL/GenBank/DDBJ whole genome shotgun (WGS) entry which is preliminary data.</text>
</comment>
<keyword evidence="6" id="KW-0770">Synapse</keyword>
<protein>
    <submittedName>
        <fullName evidence="19">Uncharacterized protein</fullName>
    </submittedName>
</protein>
<dbReference type="GO" id="GO:0045211">
    <property type="term" value="C:postsynaptic membrane"/>
    <property type="evidence" value="ECO:0007669"/>
    <property type="project" value="UniProtKB-SubCell"/>
</dbReference>
<evidence type="ECO:0000259" key="18">
    <source>
        <dbReference type="Pfam" id="PF02932"/>
    </source>
</evidence>
<feature type="domain" description="Neurotransmitter-gated ion-channel ligand-binding" evidence="17">
    <location>
        <begin position="261"/>
        <end position="449"/>
    </location>
</feature>
<dbReference type="Gene3D" id="2.70.170.10">
    <property type="entry name" value="Neurotransmitter-gated ion-channel ligand-binding domain"/>
    <property type="match status" value="1"/>
</dbReference>
<dbReference type="InterPro" id="IPR038050">
    <property type="entry name" value="Neuro_actylchol_rec"/>
</dbReference>
<evidence type="ECO:0000256" key="16">
    <source>
        <dbReference type="RuleBase" id="RU000687"/>
    </source>
</evidence>
<evidence type="ECO:0000256" key="4">
    <source>
        <dbReference type="ARBA" id="ARBA00022729"/>
    </source>
</evidence>
<keyword evidence="3 16" id="KW-0812">Transmembrane</keyword>
<comment type="similarity">
    <text evidence="16">Belongs to the ligand-gated ion channel (TC 1.A.9) family.</text>
</comment>
<dbReference type="PRINTS" id="PR00252">
    <property type="entry name" value="NRIONCHANNEL"/>
</dbReference>
<comment type="caution">
    <text evidence="16">Lacks conserved residue(s) required for the propagation of feature annotation.</text>
</comment>
<evidence type="ECO:0000256" key="14">
    <source>
        <dbReference type="ARBA" id="ARBA00023303"/>
    </source>
</evidence>
<dbReference type="Proteomes" id="UP001186944">
    <property type="component" value="Unassembled WGS sequence"/>
</dbReference>
<dbReference type="EMBL" id="VSWD01000006">
    <property type="protein sequence ID" value="KAK3099756.1"/>
    <property type="molecule type" value="Genomic_DNA"/>
</dbReference>
<keyword evidence="12" id="KW-0868">Chloride</keyword>
<evidence type="ECO:0000256" key="2">
    <source>
        <dbReference type="ARBA" id="ARBA00022475"/>
    </source>
</evidence>
<keyword evidence="11" id="KW-0325">Glycoprotein</keyword>
<dbReference type="InterPro" id="IPR036734">
    <property type="entry name" value="Neur_chan_lig-bd_sf"/>
</dbReference>
<keyword evidence="4" id="KW-0732">Signal</keyword>